<dbReference type="HOGENOM" id="CLU_040290_0_0_5"/>
<dbReference type="AlphaFoldDB" id="F7ZA49"/>
<dbReference type="Gene3D" id="3.10.490.10">
    <property type="entry name" value="Gamma-glutamyl cyclotransferase-like"/>
    <property type="match status" value="1"/>
</dbReference>
<dbReference type="NCBIfam" id="TIGR00052">
    <property type="entry name" value="nudix-type nucleoside diphosphatase, YffH/AdpP family"/>
    <property type="match status" value="1"/>
</dbReference>
<reference evidence="16 17" key="1">
    <citation type="journal article" date="2011" name="BMC Genomics">
        <title>Comparative genome analysis and genome-guided physiological analysis of Roseobacter litoralis.</title>
        <authorList>
            <person name="Kalhoefer D."/>
            <person name="Thole S."/>
            <person name="Voget S."/>
            <person name="Lehmann R."/>
            <person name="Liesegang H."/>
            <person name="Wollher A."/>
            <person name="Daniel R."/>
            <person name="Simon M."/>
            <person name="Brinkhoff T."/>
        </authorList>
    </citation>
    <scope>NUCLEOTIDE SEQUENCE [LARGE SCALE GENOMIC DNA]</scope>
    <source>
        <strain evidence="17">ATCC 49566 / DSM 6996 / JCM 21268 / NBRC 15278 / OCh 149</strain>
    </source>
</reference>
<dbReference type="EMBL" id="CP002623">
    <property type="protein sequence ID" value="AEI94202.1"/>
    <property type="molecule type" value="Genomic_DNA"/>
</dbReference>
<dbReference type="STRING" id="391595.RLO149_c022270"/>
<evidence type="ECO:0000256" key="7">
    <source>
        <dbReference type="ARBA" id="ARBA00022842"/>
    </source>
</evidence>
<evidence type="ECO:0000313" key="17">
    <source>
        <dbReference type="Proteomes" id="UP000001353"/>
    </source>
</evidence>
<dbReference type="eggNOG" id="COG0494">
    <property type="taxonomic scope" value="Bacteria"/>
</dbReference>
<dbReference type="RefSeq" id="WP_013962126.1">
    <property type="nucleotide sequence ID" value="NC_015730.1"/>
</dbReference>
<comment type="similarity">
    <text evidence="2">Belongs to the Nudix hydrolase family. NudF subfamily.</text>
</comment>
<dbReference type="Gene3D" id="3.90.79.10">
    <property type="entry name" value="Nucleoside Triphosphate Pyrophosphohydrolase"/>
    <property type="match status" value="1"/>
</dbReference>
<dbReference type="PANTHER" id="PTHR11839:SF5">
    <property type="entry name" value="ADP-RIBOSE PYROPHOSPHATASE"/>
    <property type="match status" value="1"/>
</dbReference>
<keyword evidence="6" id="KW-0378">Hydrolase</keyword>
<feature type="binding site" evidence="13">
    <location>
        <position position="275"/>
    </location>
    <ligand>
        <name>Mg(2+)</name>
        <dbReference type="ChEBI" id="CHEBI:18420"/>
        <label>1</label>
    </ligand>
</feature>
<evidence type="ECO:0000313" key="16">
    <source>
        <dbReference type="EMBL" id="AEI94202.1"/>
    </source>
</evidence>
<feature type="binding site" evidence="13">
    <location>
        <position position="271"/>
    </location>
    <ligand>
        <name>Mg(2+)</name>
        <dbReference type="ChEBI" id="CHEBI:18420"/>
        <label>1</label>
    </ligand>
</feature>
<dbReference type="CDD" id="cd06661">
    <property type="entry name" value="GGCT_like"/>
    <property type="match status" value="1"/>
</dbReference>
<evidence type="ECO:0000256" key="13">
    <source>
        <dbReference type="PIRSR" id="PIRSR604385-2"/>
    </source>
</evidence>
<evidence type="ECO:0000256" key="12">
    <source>
        <dbReference type="ARBA" id="ARBA00049546"/>
    </source>
</evidence>
<protein>
    <recommendedName>
        <fullName evidence="4">ADP-ribose pyrophosphatase</fullName>
        <ecNumber evidence="3">3.6.1.13</ecNumber>
    </recommendedName>
    <alternativeName>
        <fullName evidence="9">ADP-ribose diphosphatase</fullName>
    </alternativeName>
    <alternativeName>
        <fullName evidence="11">ADP-ribose phosphohydrolase</fullName>
    </alternativeName>
    <alternativeName>
        <fullName evidence="10">Adenosine diphosphoribose pyrophosphatase</fullName>
    </alternativeName>
</protein>
<keyword evidence="5 13" id="KW-0479">Metal-binding</keyword>
<evidence type="ECO:0000256" key="5">
    <source>
        <dbReference type="ARBA" id="ARBA00022723"/>
    </source>
</evidence>
<evidence type="ECO:0000259" key="15">
    <source>
        <dbReference type="PROSITE" id="PS51462"/>
    </source>
</evidence>
<dbReference type="PANTHER" id="PTHR11839">
    <property type="entry name" value="UDP/ADP-SUGAR PYROPHOSPHATASE"/>
    <property type="match status" value="1"/>
</dbReference>
<dbReference type="GO" id="GO:0005829">
    <property type="term" value="C:cytosol"/>
    <property type="evidence" value="ECO:0007669"/>
    <property type="project" value="TreeGrafter"/>
</dbReference>
<comment type="function">
    <text evidence="8">Acts on ADP-mannose and ADP-glucose as well as ADP-ribose. Prevents glycogen biosynthesis. The reaction catalyzed by this enzyme is a limiting step of the gluconeogenic process.</text>
</comment>
<dbReference type="PROSITE" id="PS00893">
    <property type="entry name" value="NUDIX_BOX"/>
    <property type="match status" value="1"/>
</dbReference>
<dbReference type="InterPro" id="IPR013024">
    <property type="entry name" value="GGCT-like"/>
</dbReference>
<accession>F7ZA49</accession>
<dbReference type="GO" id="GO:0006753">
    <property type="term" value="P:nucleoside phosphate metabolic process"/>
    <property type="evidence" value="ECO:0007669"/>
    <property type="project" value="TreeGrafter"/>
</dbReference>
<dbReference type="GO" id="GO:0019693">
    <property type="term" value="P:ribose phosphate metabolic process"/>
    <property type="evidence" value="ECO:0007669"/>
    <property type="project" value="TreeGrafter"/>
</dbReference>
<dbReference type="InterPro" id="IPR015797">
    <property type="entry name" value="NUDIX_hydrolase-like_dom_sf"/>
</dbReference>
<dbReference type="EC" id="3.6.1.13" evidence="3"/>
<evidence type="ECO:0000256" key="4">
    <source>
        <dbReference type="ARBA" id="ARBA00013297"/>
    </source>
</evidence>
<proteinExistence type="inferred from homology"/>
<gene>
    <name evidence="16" type="ordered locus">RLO149_c022270</name>
</gene>
<keyword evidence="7 13" id="KW-0460">Magnesium</keyword>
<feature type="domain" description="Nudix hydrolase" evidence="15">
    <location>
        <begin position="213"/>
        <end position="353"/>
    </location>
</feature>
<comment type="catalytic activity">
    <reaction evidence="12">
        <text>ADP-D-ribose + H2O = D-ribose 5-phosphate + AMP + 2 H(+)</text>
        <dbReference type="Rhea" id="RHEA:10412"/>
        <dbReference type="ChEBI" id="CHEBI:15377"/>
        <dbReference type="ChEBI" id="CHEBI:15378"/>
        <dbReference type="ChEBI" id="CHEBI:57967"/>
        <dbReference type="ChEBI" id="CHEBI:78346"/>
        <dbReference type="ChEBI" id="CHEBI:456215"/>
        <dbReference type="EC" id="3.6.1.13"/>
    </reaction>
</comment>
<organism evidence="16 17">
    <name type="scientific">Roseobacter litoralis (strain ATCC 49566 / DSM 6996 / JCM 21268 / NBRC 15278 / OCh 149)</name>
    <dbReference type="NCBI Taxonomy" id="391595"/>
    <lineage>
        <taxon>Bacteria</taxon>
        <taxon>Pseudomonadati</taxon>
        <taxon>Pseudomonadota</taxon>
        <taxon>Alphaproteobacteria</taxon>
        <taxon>Rhodobacterales</taxon>
        <taxon>Roseobacteraceae</taxon>
        <taxon>Roseobacter</taxon>
    </lineage>
</organism>
<comment type="cofactor">
    <cofactor evidence="1 13">
        <name>Mg(2+)</name>
        <dbReference type="ChEBI" id="CHEBI:18420"/>
    </cofactor>
</comment>
<evidence type="ECO:0000256" key="3">
    <source>
        <dbReference type="ARBA" id="ARBA00012453"/>
    </source>
</evidence>
<dbReference type="InterPro" id="IPR020084">
    <property type="entry name" value="NUDIX_hydrolase_CS"/>
</dbReference>
<evidence type="ECO:0000256" key="6">
    <source>
        <dbReference type="ARBA" id="ARBA00022801"/>
    </source>
</evidence>
<dbReference type="GO" id="GO:0046872">
    <property type="term" value="F:metal ion binding"/>
    <property type="evidence" value="ECO:0007669"/>
    <property type="project" value="UniProtKB-KW"/>
</dbReference>
<dbReference type="Pfam" id="PF06094">
    <property type="entry name" value="GGACT"/>
    <property type="match status" value="1"/>
</dbReference>
<evidence type="ECO:0000256" key="8">
    <source>
        <dbReference type="ARBA" id="ARBA00025164"/>
    </source>
</evidence>
<evidence type="ECO:0000256" key="14">
    <source>
        <dbReference type="PIRSR" id="PIRSR604385-3"/>
    </source>
</evidence>
<dbReference type="GO" id="GO:0047631">
    <property type="term" value="F:ADP-ribose diphosphatase activity"/>
    <property type="evidence" value="ECO:0007669"/>
    <property type="project" value="UniProtKB-EC"/>
</dbReference>
<dbReference type="InterPro" id="IPR036568">
    <property type="entry name" value="GGCT-like_sf"/>
</dbReference>
<feature type="binding site" evidence="13">
    <location>
        <position position="255"/>
    </location>
    <ligand>
        <name>Mg(2+)</name>
        <dbReference type="ChEBI" id="CHEBI:18420"/>
        <label>1</label>
    </ligand>
</feature>
<evidence type="ECO:0000256" key="1">
    <source>
        <dbReference type="ARBA" id="ARBA00001946"/>
    </source>
</evidence>
<feature type="short sequence motif" description="Nudix box" evidence="14">
    <location>
        <begin position="256"/>
        <end position="278"/>
    </location>
</feature>
<dbReference type="InterPro" id="IPR004385">
    <property type="entry name" value="NDP_pyrophosphatase"/>
</dbReference>
<evidence type="ECO:0000256" key="9">
    <source>
        <dbReference type="ARBA" id="ARBA00030162"/>
    </source>
</evidence>
<evidence type="ECO:0000256" key="10">
    <source>
        <dbReference type="ARBA" id="ARBA00030308"/>
    </source>
</evidence>
<dbReference type="SUPFAM" id="SSF110857">
    <property type="entry name" value="Gamma-glutamyl cyclotransferase-like"/>
    <property type="match status" value="1"/>
</dbReference>
<dbReference type="Pfam" id="PF00293">
    <property type="entry name" value="NUDIX"/>
    <property type="match status" value="1"/>
</dbReference>
<dbReference type="SUPFAM" id="SSF55811">
    <property type="entry name" value="Nudix"/>
    <property type="match status" value="1"/>
</dbReference>
<dbReference type="Proteomes" id="UP000001353">
    <property type="component" value="Chromosome"/>
</dbReference>
<dbReference type="InterPro" id="IPR000086">
    <property type="entry name" value="NUDIX_hydrolase_dom"/>
</dbReference>
<feature type="binding site" evidence="13">
    <location>
        <position position="324"/>
    </location>
    <ligand>
        <name>Mg(2+)</name>
        <dbReference type="ChEBI" id="CHEBI:18420"/>
        <label>1</label>
    </ligand>
</feature>
<dbReference type="InterPro" id="IPR009288">
    <property type="entry name" value="AIG2-like_dom"/>
</dbReference>
<evidence type="ECO:0000256" key="2">
    <source>
        <dbReference type="ARBA" id="ARBA00007482"/>
    </source>
</evidence>
<sequence>MRYLFLFGTLQHRPLLDAVLGHSNDVTIAAAVLPGYTVQAVAEGPFPTIMAQDGVRAEGAVISGLTPDDHARLGFYEAAFGYALAPVTLENGDTAEAYFPQSDMWTPQGAWSLDDWIRDWGELSVHAATEVMHYLHSKRPHEVAGMFPMIRARAWSQINAKQSRHGAMTLMGDTQIDAVRRPYAHYFALEEYDLRHQRFDGTMTPQVERAVFRAPDAALVLPYDPVRDCVMLVEQMRMGPLARGDRALWQLEPIAGRLDPGEAPEAAARREAVEEAGLEMGELIAVAETYCSPGNSSEFYYIYVGLADLPERAAGLGGEEAEDEDIRSHILPFEQLMQMCDDLLVANAPLVMAAYWLDRHRARLKKA</sequence>
<dbReference type="KEGG" id="rli:RLO149_c022270"/>
<keyword evidence="17" id="KW-1185">Reference proteome</keyword>
<name>F7ZA49_ROSLO</name>
<dbReference type="CDD" id="cd24155">
    <property type="entry name" value="NUDIX_ADPRase"/>
    <property type="match status" value="1"/>
</dbReference>
<dbReference type="PROSITE" id="PS51462">
    <property type="entry name" value="NUDIX"/>
    <property type="match status" value="1"/>
</dbReference>
<dbReference type="OrthoDB" id="5292471at2"/>
<evidence type="ECO:0000256" key="11">
    <source>
        <dbReference type="ARBA" id="ARBA00033056"/>
    </source>
</evidence>
<dbReference type="GO" id="GO:0019144">
    <property type="term" value="F:ADP-sugar diphosphatase activity"/>
    <property type="evidence" value="ECO:0007669"/>
    <property type="project" value="TreeGrafter"/>
</dbReference>